<evidence type="ECO:0000256" key="1">
    <source>
        <dbReference type="ARBA" id="ARBA00004202"/>
    </source>
</evidence>
<keyword evidence="7" id="KW-1278">Translocase</keyword>
<comment type="subcellular location">
    <subcellularLocation>
        <location evidence="1">Cell membrane</location>
        <topology evidence="1">Peripheral membrane protein</topology>
    </subcellularLocation>
</comment>
<dbReference type="InterPro" id="IPR003439">
    <property type="entry name" value="ABC_transporter-like_ATP-bd"/>
</dbReference>
<keyword evidence="3" id="KW-0813">Transport</keyword>
<keyword evidence="6 10" id="KW-0067">ATP-binding</keyword>
<name>A0ABY9JTK8_9BACI</name>
<dbReference type="EMBL" id="CP129013">
    <property type="protein sequence ID" value="WLR42715.1"/>
    <property type="molecule type" value="Genomic_DNA"/>
</dbReference>
<dbReference type="PANTHER" id="PTHR43553">
    <property type="entry name" value="HEAVY METAL TRANSPORTER"/>
    <property type="match status" value="1"/>
</dbReference>
<keyword evidence="5" id="KW-0547">Nucleotide-binding</keyword>
<accession>A0ABY9JTK8</accession>
<evidence type="ECO:0000256" key="7">
    <source>
        <dbReference type="ARBA" id="ARBA00022967"/>
    </source>
</evidence>
<feature type="domain" description="ABC transporter" evidence="9">
    <location>
        <begin position="7"/>
        <end position="245"/>
    </location>
</feature>
<dbReference type="Gene3D" id="3.40.50.300">
    <property type="entry name" value="P-loop containing nucleotide triphosphate hydrolases"/>
    <property type="match status" value="2"/>
</dbReference>
<organism evidence="10 11">
    <name type="scientific">Bacillus carboniphilus</name>
    <dbReference type="NCBI Taxonomy" id="86663"/>
    <lineage>
        <taxon>Bacteria</taxon>
        <taxon>Bacillati</taxon>
        <taxon>Bacillota</taxon>
        <taxon>Bacilli</taxon>
        <taxon>Bacillales</taxon>
        <taxon>Bacillaceae</taxon>
        <taxon>Bacillus</taxon>
    </lineage>
</organism>
<evidence type="ECO:0000259" key="9">
    <source>
        <dbReference type="PROSITE" id="PS50893"/>
    </source>
</evidence>
<dbReference type="Proteomes" id="UP001197974">
    <property type="component" value="Chromosome"/>
</dbReference>
<evidence type="ECO:0000256" key="5">
    <source>
        <dbReference type="ARBA" id="ARBA00022741"/>
    </source>
</evidence>
<dbReference type="RefSeq" id="WP_226539463.1">
    <property type="nucleotide sequence ID" value="NZ_CP129013.1"/>
</dbReference>
<sequence length="538" mass="60930">MVMVEMAKIQELHFSYPDEENKTLDSISLEVAEGDFIVMIGPSGSGKTTLLKHFKKELLPIGKRTGTIHLFDQDISSLPDLQAAKEVGYLFQNPNDQLVMDTVIQELAFTLENIGLDTFTIQKKIAEITNFLGFQHILHQFIHTLSGGQKQLVNLASLLILNPKILLLDEPTAQLDPIATKEFLTVLKRIHDELGTTIIICEHQLDEVISLANKLIFMNNGKIEVYSSTLDVLNWLWKQGKPYVNYIPSIPRLGYEMGLSPIPLQVKEGIKLVNSNLIRTKPLSSNSKEQTEEVLRVSHLSFQYEKNQPYILDDLSTSFSKGTGVSLLGQNGSGKSTLLTLLAGLQKPRRGKVHLHGKSINKRKDFNTLVSYVSQNPENHFSQFTVYEELAQRAKHLCINHIDPFIKEFHLQNVLNHNPYDLSGGEKQLLVLCLAMMADSDVLLLDEPTKGMDPVIKMKIGQLFRKKIAEGKTIVIATHDIEFTATYMDQCCILFDGMIVSRDYVRPFFADNFFYTTPINRMVRKQLPYALNWKDVVK</sequence>
<evidence type="ECO:0000256" key="8">
    <source>
        <dbReference type="ARBA" id="ARBA00023136"/>
    </source>
</evidence>
<proteinExistence type="inferred from homology"/>
<dbReference type="InterPro" id="IPR015856">
    <property type="entry name" value="ABC_transpr_CbiO/EcfA_su"/>
</dbReference>
<evidence type="ECO:0000313" key="11">
    <source>
        <dbReference type="Proteomes" id="UP001197974"/>
    </source>
</evidence>
<keyword evidence="8" id="KW-0472">Membrane</keyword>
<dbReference type="InterPro" id="IPR027417">
    <property type="entry name" value="P-loop_NTPase"/>
</dbReference>
<protein>
    <submittedName>
        <fullName evidence="10">ATP-binding cassette domain-containing protein</fullName>
    </submittedName>
</protein>
<feature type="domain" description="ABC transporter" evidence="9">
    <location>
        <begin position="295"/>
        <end position="521"/>
    </location>
</feature>
<dbReference type="SUPFAM" id="SSF52540">
    <property type="entry name" value="P-loop containing nucleoside triphosphate hydrolases"/>
    <property type="match status" value="2"/>
</dbReference>
<gene>
    <name evidence="10" type="ORF">LC087_00225</name>
</gene>
<evidence type="ECO:0000256" key="3">
    <source>
        <dbReference type="ARBA" id="ARBA00022448"/>
    </source>
</evidence>
<comment type="similarity">
    <text evidence="2">Belongs to the ABC transporter superfamily.</text>
</comment>
<evidence type="ECO:0000256" key="2">
    <source>
        <dbReference type="ARBA" id="ARBA00005417"/>
    </source>
</evidence>
<keyword evidence="4" id="KW-1003">Cell membrane</keyword>
<dbReference type="Pfam" id="PF00005">
    <property type="entry name" value="ABC_tran"/>
    <property type="match status" value="2"/>
</dbReference>
<dbReference type="InterPro" id="IPR050095">
    <property type="entry name" value="ECF_ABC_transporter_ATP-bd"/>
</dbReference>
<dbReference type="InterPro" id="IPR017871">
    <property type="entry name" value="ABC_transporter-like_CS"/>
</dbReference>
<evidence type="ECO:0000256" key="6">
    <source>
        <dbReference type="ARBA" id="ARBA00022840"/>
    </source>
</evidence>
<dbReference type="PROSITE" id="PS00211">
    <property type="entry name" value="ABC_TRANSPORTER_1"/>
    <property type="match status" value="2"/>
</dbReference>
<dbReference type="CDD" id="cd03225">
    <property type="entry name" value="ABC_cobalt_CbiO_domain1"/>
    <property type="match status" value="2"/>
</dbReference>
<evidence type="ECO:0000313" key="10">
    <source>
        <dbReference type="EMBL" id="WLR42715.1"/>
    </source>
</evidence>
<reference evidence="10 11" key="1">
    <citation type="submission" date="2023-06" db="EMBL/GenBank/DDBJ databases">
        <title>Five Gram-positive bacteria isolated from mangrove sediments in Shenzhen, Guangdong, China.</title>
        <authorList>
            <person name="Yu S."/>
            <person name="Zheng W."/>
            <person name="Huang Y."/>
        </authorList>
    </citation>
    <scope>NUCLEOTIDE SEQUENCE [LARGE SCALE GENOMIC DNA]</scope>
    <source>
        <strain evidence="10 11">SaN35-3</strain>
    </source>
</reference>
<keyword evidence="11" id="KW-1185">Reference proteome</keyword>
<evidence type="ECO:0000256" key="4">
    <source>
        <dbReference type="ARBA" id="ARBA00022475"/>
    </source>
</evidence>
<dbReference type="SMART" id="SM00382">
    <property type="entry name" value="AAA"/>
    <property type="match status" value="2"/>
</dbReference>
<dbReference type="InterPro" id="IPR003593">
    <property type="entry name" value="AAA+_ATPase"/>
</dbReference>
<dbReference type="PROSITE" id="PS50893">
    <property type="entry name" value="ABC_TRANSPORTER_2"/>
    <property type="match status" value="2"/>
</dbReference>
<dbReference type="GO" id="GO:0005524">
    <property type="term" value="F:ATP binding"/>
    <property type="evidence" value="ECO:0007669"/>
    <property type="project" value="UniProtKB-KW"/>
</dbReference>